<dbReference type="VEuPathDB" id="FungiDB:C5L36_0C00610"/>
<dbReference type="EMBL" id="MQVM01000018">
    <property type="protein sequence ID" value="ONH72833.1"/>
    <property type="molecule type" value="Genomic_DNA"/>
</dbReference>
<comment type="subcellular location">
    <subcellularLocation>
        <location evidence="6">Cytoplasm</location>
    </subcellularLocation>
</comment>
<gene>
    <name evidence="7" type="ORF">BOH78_3559</name>
</gene>
<dbReference type="FunFam" id="3.50.80.10:FF:000001">
    <property type="entry name" value="D-aminoacyl-tRNA deacylase"/>
    <property type="match status" value="1"/>
</dbReference>
<dbReference type="GO" id="GO:0051500">
    <property type="term" value="F:D-tyrosyl-tRNA(Tyr) deacylase activity"/>
    <property type="evidence" value="ECO:0007669"/>
    <property type="project" value="TreeGrafter"/>
</dbReference>
<dbReference type="PANTHER" id="PTHR10472:SF5">
    <property type="entry name" value="D-AMINOACYL-TRNA DEACYLASE 1"/>
    <property type="match status" value="1"/>
</dbReference>
<dbReference type="Proteomes" id="UP000189274">
    <property type="component" value="Unassembled WGS sequence"/>
</dbReference>
<evidence type="ECO:0000256" key="3">
    <source>
        <dbReference type="ARBA" id="ARBA00020007"/>
    </source>
</evidence>
<comment type="catalytic activity">
    <reaction evidence="4">
        <text>glycyl-tRNA(Ala) + H2O = tRNA(Ala) + glycine + H(+)</text>
        <dbReference type="Rhea" id="RHEA:53744"/>
        <dbReference type="Rhea" id="RHEA-COMP:9657"/>
        <dbReference type="Rhea" id="RHEA-COMP:13640"/>
        <dbReference type="ChEBI" id="CHEBI:15377"/>
        <dbReference type="ChEBI" id="CHEBI:15378"/>
        <dbReference type="ChEBI" id="CHEBI:57305"/>
        <dbReference type="ChEBI" id="CHEBI:78442"/>
        <dbReference type="ChEBI" id="CHEBI:78522"/>
        <dbReference type="EC" id="3.1.1.96"/>
    </reaction>
</comment>
<dbReference type="Pfam" id="PF02580">
    <property type="entry name" value="Tyr_Deacylase"/>
    <property type="match status" value="1"/>
</dbReference>
<evidence type="ECO:0000256" key="4">
    <source>
        <dbReference type="ARBA" id="ARBA00047676"/>
    </source>
</evidence>
<dbReference type="GO" id="GO:0000049">
    <property type="term" value="F:tRNA binding"/>
    <property type="evidence" value="ECO:0007669"/>
    <property type="project" value="UniProtKB-KW"/>
</dbReference>
<comment type="caution">
    <text evidence="7">The sequence shown here is derived from an EMBL/GenBank/DDBJ whole genome shotgun (WGS) entry which is preliminary data.</text>
</comment>
<dbReference type="Gene3D" id="3.50.80.10">
    <property type="entry name" value="D-tyrosyl-tRNA(Tyr) deacylase"/>
    <property type="match status" value="1"/>
</dbReference>
<name>A0A1V2LM10_PICKU</name>
<dbReference type="PANTHER" id="PTHR10472">
    <property type="entry name" value="D-TYROSYL-TRNA TYR DEACYLASE"/>
    <property type="match status" value="1"/>
</dbReference>
<comment type="similarity">
    <text evidence="1 6">Belongs to the DTD family.</text>
</comment>
<comment type="catalytic activity">
    <reaction evidence="5">
        <text>a D-aminoacyl-tRNA + H2O = a tRNA + a D-alpha-amino acid + H(+)</text>
        <dbReference type="Rhea" id="RHEA:13953"/>
        <dbReference type="Rhea" id="RHEA-COMP:10123"/>
        <dbReference type="Rhea" id="RHEA-COMP:10124"/>
        <dbReference type="ChEBI" id="CHEBI:15377"/>
        <dbReference type="ChEBI" id="CHEBI:15378"/>
        <dbReference type="ChEBI" id="CHEBI:59871"/>
        <dbReference type="ChEBI" id="CHEBI:78442"/>
        <dbReference type="ChEBI" id="CHEBI:79333"/>
        <dbReference type="EC" id="3.1.1.96"/>
    </reaction>
</comment>
<keyword evidence="6" id="KW-0820">tRNA-binding</keyword>
<dbReference type="GO" id="GO:0005737">
    <property type="term" value="C:cytoplasm"/>
    <property type="evidence" value="ECO:0007669"/>
    <property type="project" value="UniProtKB-SubCell"/>
</dbReference>
<proteinExistence type="inferred from homology"/>
<keyword evidence="6" id="KW-0963">Cytoplasm</keyword>
<dbReference type="InterPro" id="IPR023509">
    <property type="entry name" value="DTD-like_sf"/>
</dbReference>
<dbReference type="CDD" id="cd00563">
    <property type="entry name" value="Dtyr_deacylase"/>
    <property type="match status" value="1"/>
</dbReference>
<evidence type="ECO:0000313" key="7">
    <source>
        <dbReference type="EMBL" id="ONH72833.1"/>
    </source>
</evidence>
<dbReference type="HAMAP" id="MF_00518">
    <property type="entry name" value="Deacylase_Dtd"/>
    <property type="match status" value="1"/>
</dbReference>
<evidence type="ECO:0000256" key="1">
    <source>
        <dbReference type="ARBA" id="ARBA00009673"/>
    </source>
</evidence>
<dbReference type="GO" id="GO:0106026">
    <property type="term" value="F:Gly-tRNA(Ala) deacylase activity"/>
    <property type="evidence" value="ECO:0007669"/>
    <property type="project" value="RHEA"/>
</dbReference>
<keyword evidence="6" id="KW-0694">RNA-binding</keyword>
<reference evidence="8" key="1">
    <citation type="journal article" date="2017" name="Genome Announc.">
        <title>Genome sequences of Cyberlindnera fabianii 65, Pichia kudriavzevii 129, and Saccharomyces cerevisiae 131 isolated from fermented masau fruits in Zimbabwe.</title>
        <authorList>
            <person name="van Rijswijck I.M.H."/>
            <person name="Derks M.F.L."/>
            <person name="Abee T."/>
            <person name="de Ridder D."/>
            <person name="Smid E.J."/>
        </authorList>
    </citation>
    <scope>NUCLEOTIDE SEQUENCE [LARGE SCALE GENOMIC DNA]</scope>
    <source>
        <strain evidence="8">129</strain>
    </source>
</reference>
<dbReference type="SUPFAM" id="SSF69500">
    <property type="entry name" value="DTD-like"/>
    <property type="match status" value="1"/>
</dbReference>
<sequence length="1359" mass="157881">MHIVFNIEWNRPFVPGVHRYHHKYSVRAVNPITNVLNTAYSIFGTTQFVEAKNANYEGFVDSDLRFRAYTILQRQVYMIMRWSILRYALDNPLKINFLNARVFNLTPDNFVPSLEDIDSYLKCPRFLWRFSWQNYTECIEAMECKETDFKYLDFRLSYQDGSCINAFARGKHTKLTNSFKKRLHVDNINMSHYDLNKIDKMDKVYFNFQLTKFEKLEYLYSDDYMMFEMDGKTTYEEFTHLILTGQCHRYNSKILEEKVKFDNEKHQIKKRIIKAQSNKPLIEALKNTIRTFHSERGYYNKDPSDELSFFYESGKQYKIVMKLIKMIDNQDTMNRDLFEELFNQVDISIYNFYGSTDDDLSMLAKRTYFRVINKHKSKVIISNRLYSVSTWTHQALMSDAIHPFSFYKFLNTYVSAKCCADFDKLFNHIDDAYRFGWSFPKKNISYKEAFQFYAEHIPQKYLTECYSNRLNNKNWLLVIRSLQTESNIKFKIQNRVNTVRKCKVELIKDEEVDIEFEKIIGKAMQDVVKSIYSECFVRYKGDQKDPARVRVFTSKILKDTMKKLVSVTPSEVKINIGRFEGDSIVGRVTDIVPITNNRPTHGESERPADGVTIRKMEWLFKKFESHLEQLVQRHIVAVPESRIPDKYKLEGFEQASNLSSASLPSTITFFVAMAIETPDKIEMLRIIRKCSCEVKSAYESITKRKFIEAPDNVKKEFSRYYNVILSCVFQGMKTDRYNKYHRISKTRFGKLVIATLNQAKNWNVEETPLLIEGQIKIDQVNTIHKDRRNANVIVAAPGNKVLSDIPLLLPPIDSTDKQILSDTPSQIVESSNHIWTSDLTVVNTSPPDVVPSTNNATSQINSPAILFDANAPSKNILVDSSSDGALQVRNSQPPLVLSPALQSLLFPKYLDYFATFTYSNLHEVTSADSKRLCQVRDLKLFKMETLCEGRYTGVATSKVIKDNHGTNYFDLILHLCDYASARRYLHGKISLKDVKVMPVDRTQRYFIKQWDDRFRAQYPIASSAIVESWETFTYPREVYHTILHDRKLWPFDKDIRIIPFEWHIFRPTNATNENISTYLEFYDLKYGNGKCPCWRLYRSLVDKIQQESTIHAKFVHAWARDRHLRELCNAAIYSDLFNDAGYELGDHPEDLTWPSSGEYDLLNGKIGRERSRVTDFIFNTFGEFFWRTRSGLFHSAGHTMRVVIQRVKQASVTVDNAVVSEIKKGLCLLVGITQEDTDEDVAKLANKVLKLRLFEDTAQEAGTNTEWVGKPWMKSVTDIGGEVLSVSQFTLYGNIKKGTKPDFHRAQKGQLAMDLYNSFLGELRKGLGEAKVKDGQFGAMMDVGIVNDGPVTIVYDTKE</sequence>
<dbReference type="NCBIfam" id="TIGR00256">
    <property type="entry name" value="D-aminoacyl-tRNA deacylase"/>
    <property type="match status" value="1"/>
</dbReference>
<protein>
    <recommendedName>
        <fullName evidence="3 6">D-aminoacyl-tRNA deacylase</fullName>
        <ecNumber evidence="2 6">3.1.1.96</ecNumber>
    </recommendedName>
</protein>
<keyword evidence="6" id="KW-0378">Hydrolase</keyword>
<organism evidence="7 8">
    <name type="scientific">Pichia kudriavzevii</name>
    <name type="common">Yeast</name>
    <name type="synonym">Issatchenkia orientalis</name>
    <dbReference type="NCBI Taxonomy" id="4909"/>
    <lineage>
        <taxon>Eukaryota</taxon>
        <taxon>Fungi</taxon>
        <taxon>Dikarya</taxon>
        <taxon>Ascomycota</taxon>
        <taxon>Saccharomycotina</taxon>
        <taxon>Pichiomycetes</taxon>
        <taxon>Pichiales</taxon>
        <taxon>Pichiaceae</taxon>
        <taxon>Pichia</taxon>
    </lineage>
</organism>
<evidence type="ECO:0000256" key="5">
    <source>
        <dbReference type="ARBA" id="ARBA00048018"/>
    </source>
</evidence>
<accession>A0A1V2LM10</accession>
<dbReference type="EC" id="3.1.1.96" evidence="2 6"/>
<evidence type="ECO:0000256" key="2">
    <source>
        <dbReference type="ARBA" id="ARBA00013056"/>
    </source>
</evidence>
<evidence type="ECO:0000313" key="8">
    <source>
        <dbReference type="Proteomes" id="UP000189274"/>
    </source>
</evidence>
<evidence type="ECO:0000256" key="6">
    <source>
        <dbReference type="RuleBase" id="RU003470"/>
    </source>
</evidence>
<dbReference type="InterPro" id="IPR003732">
    <property type="entry name" value="Daa-tRNA_deacyls_DTD"/>
</dbReference>
<dbReference type="VEuPathDB" id="FungiDB:C5L36_0C00620"/>